<accession>A0A3N2PRC0</accession>
<evidence type="ECO:0000313" key="3">
    <source>
        <dbReference type="EMBL" id="ROT37061.1"/>
    </source>
</evidence>
<dbReference type="AlphaFoldDB" id="A0A3N2PRC0"/>
<evidence type="ECO:0000313" key="4">
    <source>
        <dbReference type="Proteomes" id="UP000272025"/>
    </source>
</evidence>
<dbReference type="RefSeq" id="XP_028464867.1">
    <property type="nucleotide sequence ID" value="XM_028607105.1"/>
</dbReference>
<feature type="region of interest" description="Disordered" evidence="2">
    <location>
        <begin position="202"/>
        <end position="223"/>
    </location>
</feature>
<keyword evidence="1" id="KW-0175">Coiled coil</keyword>
<dbReference type="EMBL" id="ML119057">
    <property type="protein sequence ID" value="ROT37061.1"/>
    <property type="molecule type" value="Genomic_DNA"/>
</dbReference>
<evidence type="ECO:0000256" key="1">
    <source>
        <dbReference type="SAM" id="Coils"/>
    </source>
</evidence>
<organism evidence="3 4">
    <name type="scientific">Sodiomyces alkalinus (strain CBS 110278 / VKM F-3762 / F11)</name>
    <name type="common">Alkaliphilic filamentous fungus</name>
    <dbReference type="NCBI Taxonomy" id="1314773"/>
    <lineage>
        <taxon>Eukaryota</taxon>
        <taxon>Fungi</taxon>
        <taxon>Dikarya</taxon>
        <taxon>Ascomycota</taxon>
        <taxon>Pezizomycotina</taxon>
        <taxon>Sordariomycetes</taxon>
        <taxon>Hypocreomycetidae</taxon>
        <taxon>Glomerellales</taxon>
        <taxon>Plectosphaerellaceae</taxon>
        <taxon>Sodiomyces</taxon>
    </lineage>
</organism>
<feature type="region of interest" description="Disordered" evidence="2">
    <location>
        <begin position="279"/>
        <end position="301"/>
    </location>
</feature>
<evidence type="ECO:0000256" key="2">
    <source>
        <dbReference type="SAM" id="MobiDB-lite"/>
    </source>
</evidence>
<reference evidence="3 4" key="1">
    <citation type="journal article" date="2018" name="Mol. Ecol.">
        <title>The obligate alkalophilic soda-lake fungus Sodiomyces alkalinus has shifted to a protein diet.</title>
        <authorList>
            <person name="Grum-Grzhimaylo A.A."/>
            <person name="Falkoski D.L."/>
            <person name="van den Heuvel J."/>
            <person name="Valero-Jimenez C.A."/>
            <person name="Min B."/>
            <person name="Choi I.G."/>
            <person name="Lipzen A."/>
            <person name="Daum C.G."/>
            <person name="Aanen D.K."/>
            <person name="Tsang A."/>
            <person name="Henrissat B."/>
            <person name="Bilanenko E.N."/>
            <person name="de Vries R.P."/>
            <person name="van Kan J.A.L."/>
            <person name="Grigoriev I.V."/>
            <person name="Debets A.J.M."/>
        </authorList>
    </citation>
    <scope>NUCLEOTIDE SEQUENCE [LARGE SCALE GENOMIC DNA]</scope>
    <source>
        <strain evidence="3 4">F11</strain>
    </source>
</reference>
<sequence length="425" mass="48381">MLEEISKIQDWITVNKIKIHDIDSTTVDVSQRLTTVTTTLTKHDERLGILDVHRQTQQGLRGTMGNYGRQLQELNDRLGVLDEISKSRDARQGLCSRDLEAAIKELNTRAAQRATLQCAVTDHDQRLKGFDERLESLDRDVRRPDKDAWHGKVTELDRLQKELGDRLKTFVERLDSLEAHRQRQESWPDKATDHDRRLKALEERSSSNDDALRVSKEETDARDNRLAALEERSRTYDTFGDTFDDHQQRLAKLESLSRDMETFGEGVFELFSRVDSLERNPPVPATTAAPCAGTENNDDPGRRITEYEKVVNEQNTRLQEQESAIREMRAQLAQLAAKQDRADAAQDQQSTSLTKVEKDLGFVKLAVASQSANRGLEGQLVKCLEMAQMFHRRENFPTREHMEASAQLIACLEAAKSSLAVCRNA</sequence>
<feature type="coiled-coil region" evidence="1">
    <location>
        <begin position="304"/>
        <end position="348"/>
    </location>
</feature>
<protein>
    <submittedName>
        <fullName evidence="3">Uncharacterized protein</fullName>
    </submittedName>
</protein>
<dbReference type="Proteomes" id="UP000272025">
    <property type="component" value="Unassembled WGS sequence"/>
</dbReference>
<dbReference type="GeneID" id="39575583"/>
<feature type="compositionally biased region" description="Low complexity" evidence="2">
    <location>
        <begin position="285"/>
        <end position="294"/>
    </location>
</feature>
<keyword evidence="4" id="KW-1185">Reference proteome</keyword>
<proteinExistence type="predicted"/>
<gene>
    <name evidence="3" type="ORF">SODALDRAFT_187384</name>
</gene>
<name>A0A3N2PRC0_SODAK</name>